<evidence type="ECO:0000313" key="3">
    <source>
        <dbReference type="EMBL" id="TDW03083.1"/>
    </source>
</evidence>
<evidence type="ECO:0000259" key="2">
    <source>
        <dbReference type="PROSITE" id="PS50076"/>
    </source>
</evidence>
<dbReference type="GO" id="GO:0006260">
    <property type="term" value="P:DNA replication"/>
    <property type="evidence" value="ECO:0007669"/>
    <property type="project" value="UniProtKB-KW"/>
</dbReference>
<sequence length="144" mass="16978">MSKKKEFNLNKSSPKELRKELRRKLANLHPDKNKGDSSTDRFKQVNHAMEYLDEFLKKETDLVINEEDNEIYEKYKPRLSNIIMHLKSNKREFGIPFNPRGNINIELAQELANTVFFRAENNNVIKMLKSNSKLCDLAPRRAKK</sequence>
<dbReference type="Gene3D" id="1.10.287.110">
    <property type="entry name" value="DnaJ domain"/>
    <property type="match status" value="1"/>
</dbReference>
<keyword evidence="1" id="KW-0235">DNA replication</keyword>
<accession>A0A4V3G532</accession>
<dbReference type="InterPro" id="IPR001623">
    <property type="entry name" value="DnaJ_domain"/>
</dbReference>
<dbReference type="EMBL" id="SODA01000013">
    <property type="protein sequence ID" value="TDW03083.1"/>
    <property type="molecule type" value="Genomic_DNA"/>
</dbReference>
<protein>
    <submittedName>
        <fullName evidence="3">DnaJ-like protein</fullName>
    </submittedName>
</protein>
<dbReference type="CDD" id="cd06257">
    <property type="entry name" value="DnaJ"/>
    <property type="match status" value="1"/>
</dbReference>
<name>A0A4V3G532_9FIRM</name>
<evidence type="ECO:0000256" key="1">
    <source>
        <dbReference type="ARBA" id="ARBA00022705"/>
    </source>
</evidence>
<comment type="caution">
    <text evidence="3">The sequence shown here is derived from an EMBL/GenBank/DDBJ whole genome shotgun (WGS) entry which is preliminary data.</text>
</comment>
<feature type="domain" description="J" evidence="2">
    <location>
        <begin position="1"/>
        <end position="76"/>
    </location>
</feature>
<proteinExistence type="predicted"/>
<dbReference type="Pfam" id="PF00226">
    <property type="entry name" value="DnaJ"/>
    <property type="match status" value="1"/>
</dbReference>
<dbReference type="PROSITE" id="PS50076">
    <property type="entry name" value="DNAJ_2"/>
    <property type="match status" value="1"/>
</dbReference>
<organism evidence="3 4">
    <name type="scientific">Halanaerobium saccharolyticum</name>
    <dbReference type="NCBI Taxonomy" id="43595"/>
    <lineage>
        <taxon>Bacteria</taxon>
        <taxon>Bacillati</taxon>
        <taxon>Bacillota</taxon>
        <taxon>Clostridia</taxon>
        <taxon>Halanaerobiales</taxon>
        <taxon>Halanaerobiaceae</taxon>
        <taxon>Halanaerobium</taxon>
    </lineage>
</organism>
<dbReference type="SUPFAM" id="SSF46565">
    <property type="entry name" value="Chaperone J-domain"/>
    <property type="match status" value="1"/>
</dbReference>
<dbReference type="AlphaFoldDB" id="A0A4V3G532"/>
<gene>
    <name evidence="3" type="ORF">C8C77_11352</name>
</gene>
<evidence type="ECO:0000313" key="4">
    <source>
        <dbReference type="Proteomes" id="UP000294697"/>
    </source>
</evidence>
<dbReference type="InterPro" id="IPR036869">
    <property type="entry name" value="J_dom_sf"/>
</dbReference>
<reference evidence="3 4" key="1">
    <citation type="submission" date="2019-03" db="EMBL/GenBank/DDBJ databases">
        <title>Subsurface microbial communities from deep shales in Ohio and West Virginia, USA.</title>
        <authorList>
            <person name="Wrighton K."/>
        </authorList>
    </citation>
    <scope>NUCLEOTIDE SEQUENCE [LARGE SCALE GENOMIC DNA]</scope>
    <source>
        <strain evidence="3 4">MSL9.2</strain>
    </source>
</reference>
<dbReference type="Proteomes" id="UP000294697">
    <property type="component" value="Unassembled WGS sequence"/>
</dbReference>